<dbReference type="OrthoDB" id="6414042at2759"/>
<feature type="signal peptide" evidence="1">
    <location>
        <begin position="1"/>
        <end position="16"/>
    </location>
</feature>
<dbReference type="AlphaFoldDB" id="A0A087TTN2"/>
<organism evidence="2 3">
    <name type="scientific">Stegodyphus mimosarum</name>
    <name type="common">African social velvet spider</name>
    <dbReference type="NCBI Taxonomy" id="407821"/>
    <lineage>
        <taxon>Eukaryota</taxon>
        <taxon>Metazoa</taxon>
        <taxon>Ecdysozoa</taxon>
        <taxon>Arthropoda</taxon>
        <taxon>Chelicerata</taxon>
        <taxon>Arachnida</taxon>
        <taxon>Araneae</taxon>
        <taxon>Araneomorphae</taxon>
        <taxon>Entelegynae</taxon>
        <taxon>Eresoidea</taxon>
        <taxon>Eresidae</taxon>
        <taxon>Stegodyphus</taxon>
    </lineage>
</organism>
<reference evidence="2 3" key="1">
    <citation type="submission" date="2013-11" db="EMBL/GenBank/DDBJ databases">
        <title>Genome sequencing of Stegodyphus mimosarum.</title>
        <authorList>
            <person name="Bechsgaard J."/>
        </authorList>
    </citation>
    <scope>NUCLEOTIDE SEQUENCE [LARGE SCALE GENOMIC DNA]</scope>
</reference>
<dbReference type="STRING" id="407821.A0A087TTN2"/>
<proteinExistence type="predicted"/>
<dbReference type="EMBL" id="KK116689">
    <property type="protein sequence ID" value="KFM68471.1"/>
    <property type="molecule type" value="Genomic_DNA"/>
</dbReference>
<dbReference type="Gene3D" id="2.10.80.10">
    <property type="entry name" value="Lipase, subunit A"/>
    <property type="match status" value="1"/>
</dbReference>
<evidence type="ECO:0000313" key="3">
    <source>
        <dbReference type="Proteomes" id="UP000054359"/>
    </source>
</evidence>
<sequence>MQYFFVFLLLTFLVCSSPVLMICNHECRDDECCYGTGYMGGCKRLATKGDFCERKNKANDYRQYCPCQDGLFCNVIGRCQAYE</sequence>
<evidence type="ECO:0000313" key="2">
    <source>
        <dbReference type="EMBL" id="KFM68471.1"/>
    </source>
</evidence>
<evidence type="ECO:0000256" key="1">
    <source>
        <dbReference type="SAM" id="SignalP"/>
    </source>
</evidence>
<feature type="non-terminal residue" evidence="2">
    <location>
        <position position="83"/>
    </location>
</feature>
<keyword evidence="1" id="KW-0732">Signal</keyword>
<name>A0A087TTN2_STEMI</name>
<feature type="chain" id="PRO_5001829948" evidence="1">
    <location>
        <begin position="17"/>
        <end position="83"/>
    </location>
</feature>
<accession>A0A087TTN2</accession>
<keyword evidence="3" id="KW-1185">Reference proteome</keyword>
<protein>
    <submittedName>
        <fullName evidence="2">Hainantoxin-XIV-7</fullName>
    </submittedName>
</protein>
<dbReference type="OMA" id="HECRDDE"/>
<gene>
    <name evidence="2" type="ORF">X975_07023</name>
</gene>
<dbReference type="Proteomes" id="UP000054359">
    <property type="component" value="Unassembled WGS sequence"/>
</dbReference>